<evidence type="ECO:0000313" key="4">
    <source>
        <dbReference type="Proteomes" id="UP001607302"/>
    </source>
</evidence>
<feature type="region of interest" description="Disordered" evidence="1">
    <location>
        <begin position="58"/>
        <end position="84"/>
    </location>
</feature>
<sequence>MKQDKNAGFTPKYLLEGEDITILPKELKQEKTQSDLKKDRKLSLHETIQSHSIYKMDTAHRKAESKKFHLTKLPPAPVTPTEEP</sequence>
<protein>
    <submittedName>
        <fullName evidence="2">Retroelement polyprotein</fullName>
    </submittedName>
</protein>
<accession>A0ABD1ZS66</accession>
<keyword evidence="4" id="KW-1185">Reference proteome</keyword>
<gene>
    <name evidence="3" type="ORF">V1478_019001</name>
    <name evidence="2" type="ORF">V1478_019014</name>
</gene>
<dbReference type="EMBL" id="JAUDFV010000176">
    <property type="protein sequence ID" value="KAL2711416.1"/>
    <property type="molecule type" value="Genomic_DNA"/>
</dbReference>
<organism evidence="2 4">
    <name type="scientific">Vespula squamosa</name>
    <name type="common">Southern yellow jacket</name>
    <name type="synonym">Wasp</name>
    <dbReference type="NCBI Taxonomy" id="30214"/>
    <lineage>
        <taxon>Eukaryota</taxon>
        <taxon>Metazoa</taxon>
        <taxon>Ecdysozoa</taxon>
        <taxon>Arthropoda</taxon>
        <taxon>Hexapoda</taxon>
        <taxon>Insecta</taxon>
        <taxon>Pterygota</taxon>
        <taxon>Neoptera</taxon>
        <taxon>Endopterygota</taxon>
        <taxon>Hymenoptera</taxon>
        <taxon>Apocrita</taxon>
        <taxon>Aculeata</taxon>
        <taxon>Vespoidea</taxon>
        <taxon>Vespidae</taxon>
        <taxon>Vespinae</taxon>
        <taxon>Vespula</taxon>
    </lineage>
</organism>
<proteinExistence type="predicted"/>
<evidence type="ECO:0000313" key="2">
    <source>
        <dbReference type="EMBL" id="KAL2711407.1"/>
    </source>
</evidence>
<dbReference type="EMBL" id="JAUDFV010000178">
    <property type="protein sequence ID" value="KAL2711407.1"/>
    <property type="molecule type" value="Genomic_DNA"/>
</dbReference>
<evidence type="ECO:0000256" key="1">
    <source>
        <dbReference type="SAM" id="MobiDB-lite"/>
    </source>
</evidence>
<feature type="compositionally biased region" description="Basic and acidic residues" evidence="1">
    <location>
        <begin position="58"/>
        <end position="67"/>
    </location>
</feature>
<name>A0ABD1ZS66_VESSQ</name>
<evidence type="ECO:0000313" key="3">
    <source>
        <dbReference type="EMBL" id="KAL2711416.1"/>
    </source>
</evidence>
<comment type="caution">
    <text evidence="2">The sequence shown here is derived from an EMBL/GenBank/DDBJ whole genome shotgun (WGS) entry which is preliminary data.</text>
</comment>
<dbReference type="AlphaFoldDB" id="A0ABD1ZS66"/>
<dbReference type="Proteomes" id="UP001607302">
    <property type="component" value="Unassembled WGS sequence"/>
</dbReference>
<reference evidence="2 4" key="1">
    <citation type="journal article" date="2024" name="Ann. Entomol. Soc. Am.">
        <title>Genomic analyses of the southern and eastern yellowjacket wasps (Hymenoptera: Vespidae) reveal evolutionary signatures of social life.</title>
        <authorList>
            <person name="Catto M.A."/>
            <person name="Caine P.B."/>
            <person name="Orr S.E."/>
            <person name="Hunt B.G."/>
            <person name="Goodisman M.A.D."/>
        </authorList>
    </citation>
    <scope>NUCLEOTIDE SEQUENCE [LARGE SCALE GENOMIC DNA]</scope>
    <source>
        <strain evidence="2">233</strain>
        <tissue evidence="2">Head and thorax</tissue>
    </source>
</reference>